<dbReference type="FunFam" id="1.25.40.180:FF:000086">
    <property type="entry name" value="Eukaryotic initiation factor 4a, putative"/>
    <property type="match status" value="1"/>
</dbReference>
<dbReference type="Gene3D" id="1.25.40.180">
    <property type="match status" value="1"/>
</dbReference>
<dbReference type="VEuPathDB" id="TriTrypDB:LpyrH10_38_0170"/>
<evidence type="ECO:0000313" key="3">
    <source>
        <dbReference type="EMBL" id="KPA73266.1"/>
    </source>
</evidence>
<gene>
    <name evidence="3" type="ORF">ABB37_09978</name>
</gene>
<feature type="region of interest" description="Disordered" evidence="1">
    <location>
        <begin position="1"/>
        <end position="81"/>
    </location>
</feature>
<dbReference type="PANTHER" id="PTHR23253">
    <property type="entry name" value="EUKARYOTIC TRANSLATION INITIATION FACTOR 4 GAMMA"/>
    <property type="match status" value="1"/>
</dbReference>
<dbReference type="OMA" id="RFLMMDL"/>
<organism evidence="3 4">
    <name type="scientific">Leptomonas pyrrhocoris</name>
    <name type="common">Firebug parasite</name>
    <dbReference type="NCBI Taxonomy" id="157538"/>
    <lineage>
        <taxon>Eukaryota</taxon>
        <taxon>Discoba</taxon>
        <taxon>Euglenozoa</taxon>
        <taxon>Kinetoplastea</taxon>
        <taxon>Metakinetoplastina</taxon>
        <taxon>Trypanosomatida</taxon>
        <taxon>Trypanosomatidae</taxon>
        <taxon>Leishmaniinae</taxon>
        <taxon>Leptomonas</taxon>
    </lineage>
</organism>
<dbReference type="GO" id="GO:0003743">
    <property type="term" value="F:translation initiation factor activity"/>
    <property type="evidence" value="ECO:0007669"/>
    <property type="project" value="TreeGrafter"/>
</dbReference>
<dbReference type="PANTHER" id="PTHR23253:SF73">
    <property type="entry name" value="MIF4G DOMAIN-CONTAINING PROTEIN"/>
    <property type="match status" value="1"/>
</dbReference>
<feature type="compositionally biased region" description="Basic and acidic residues" evidence="1">
    <location>
        <begin position="11"/>
        <end position="20"/>
    </location>
</feature>
<evidence type="ECO:0000256" key="1">
    <source>
        <dbReference type="SAM" id="MobiDB-lite"/>
    </source>
</evidence>
<feature type="region of interest" description="Disordered" evidence="1">
    <location>
        <begin position="496"/>
        <end position="518"/>
    </location>
</feature>
<dbReference type="RefSeq" id="XP_015651704.1">
    <property type="nucleotide sequence ID" value="XM_015809664.1"/>
</dbReference>
<comment type="caution">
    <text evidence="3">The sequence shown here is derived from an EMBL/GenBank/DDBJ whole genome shotgun (WGS) entry which is preliminary data.</text>
</comment>
<accession>A0A0M9FPJ6</accession>
<keyword evidence="4" id="KW-1185">Reference proteome</keyword>
<dbReference type="SUPFAM" id="SSF48371">
    <property type="entry name" value="ARM repeat"/>
    <property type="match status" value="1"/>
</dbReference>
<feature type="compositionally biased region" description="Polar residues" evidence="1">
    <location>
        <begin position="1"/>
        <end position="10"/>
    </location>
</feature>
<proteinExistence type="predicted"/>
<dbReference type="RefSeq" id="XP_015651705.1">
    <property type="nucleotide sequence ID" value="XM_015809665.1"/>
</dbReference>
<dbReference type="InterPro" id="IPR003890">
    <property type="entry name" value="MIF4G-like_typ-3"/>
</dbReference>
<dbReference type="GO" id="GO:0003729">
    <property type="term" value="F:mRNA binding"/>
    <property type="evidence" value="ECO:0007669"/>
    <property type="project" value="TreeGrafter"/>
</dbReference>
<sequence length="1010" mass="112306">MLMETQNTRSLIERERRTESVFRPPKLVKSLPPHKKTLTATARPWYPTSSTADKKPLTPPRPILSPPTALGNSPDTKSQAAPKLSPLAVMSPQSSVGSPFSPLSNPVHTCFHSFTDEAAEAKVYPVDMFMSVRKDASHTPHGVLRWCVQQYLEVPTLKVPKHLQLSMSEILNSEDGVNRGALGSSLKGKTRAKPVRMVHHKVMSVLSRVTPQKYGDLLEELLQLPLRQTDEGELHEVVKVFFDKAVQEPEYSGLYARLFSELCEMKDTERELEAELRDRLFCNRISRELLHTCDEEFRRPIELTADEKVDRTTGKPYSDEEVDMKRTRLKNRLVGNVKFVGELFRIDLVTEAVIESIFNLLVGSFSPSNPVEREDYVFEVFATLVKTVASILKERRPCSLVRYLGVARVVEMSHPHLRIRFLMMGLDDLNKKQGWVSSERVMREADSCDDVQRSTAMKHVDSVASTSFLQSSIMSQSEENMTQRTEFALPRPASNFGASIHISPPSPDNSSTLSRPYAAPKSASQNISYLKPSAIAAMPTAAVPERRAPQTAAFNRPAAETNAARSFIDGATPLPSRNRPSNVGATEVVNIQDVSLQLMQNFNDPKEEQTVLHGIGEMSLKNKVLCLTWWLRQAATDTSRFRERQRVTKLLSSLLTSSPSFRPNDLMAAIIEWIRFDIEKAEFHQCPRMFENIGHMIQYCYAADVARLPSIAGVQNLLHLGLFNVMLHDLTTSNGTDQMVTLAKSATSIGAALLNAVTNPATDAAMLRVALQCRFRLLPYFLSVSNVSENGIPCTPTRCRTPTTPNLRNSPLVEPITSVGHYDPLSQCMSFQKIADDAEFVVLRRARTAAGERTRAWKDAVVNLAVAEVGNGSTVAQLVQLAKVVGALLACSTVSLNGSNLLSSAEVDEVVGEILKRRPGDLFQAIAAMEVIMHHTLSISGSNPRKSVRVKQLRLMYARWCTQNILDKSVVMDLLHSLHGPENGSDVYAVYHNALVDAELPWASVLTYLS</sequence>
<dbReference type="SMART" id="SM00543">
    <property type="entry name" value="MIF4G"/>
    <property type="match status" value="1"/>
</dbReference>
<dbReference type="GO" id="GO:0016281">
    <property type="term" value="C:eukaryotic translation initiation factor 4F complex"/>
    <property type="evidence" value="ECO:0007669"/>
    <property type="project" value="TreeGrafter"/>
</dbReference>
<dbReference type="AlphaFoldDB" id="A0A0M9FPJ6"/>
<dbReference type="EMBL" id="LGTL01000038">
    <property type="protein sequence ID" value="KPA73265.1"/>
    <property type="molecule type" value="Genomic_DNA"/>
</dbReference>
<dbReference type="InterPro" id="IPR016024">
    <property type="entry name" value="ARM-type_fold"/>
</dbReference>
<feature type="compositionally biased region" description="Polar residues" evidence="1">
    <location>
        <begin position="70"/>
        <end position="79"/>
    </location>
</feature>
<dbReference type="GeneID" id="26910258"/>
<evidence type="ECO:0000259" key="2">
    <source>
        <dbReference type="SMART" id="SM00543"/>
    </source>
</evidence>
<dbReference type="OrthoDB" id="514777at2759"/>
<feature type="domain" description="MIF4G" evidence="2">
    <location>
        <begin position="199"/>
        <end position="433"/>
    </location>
</feature>
<evidence type="ECO:0000313" key="4">
    <source>
        <dbReference type="Proteomes" id="UP000037923"/>
    </source>
</evidence>
<dbReference type="Proteomes" id="UP000037923">
    <property type="component" value="Unassembled WGS sequence"/>
</dbReference>
<reference evidence="3 4" key="1">
    <citation type="submission" date="2015-07" db="EMBL/GenBank/DDBJ databases">
        <title>High-quality genome of monoxenous trypanosomatid Leptomonas pyrrhocoris.</title>
        <authorList>
            <person name="Flegontov P."/>
            <person name="Butenko A."/>
            <person name="Firsov S."/>
            <person name="Vlcek C."/>
            <person name="Logacheva M.D."/>
            <person name="Field M."/>
            <person name="Filatov D."/>
            <person name="Flegontova O."/>
            <person name="Gerasimov E."/>
            <person name="Jackson A.P."/>
            <person name="Kelly S."/>
            <person name="Opperdoes F."/>
            <person name="O'Reilly A."/>
            <person name="Votypka J."/>
            <person name="Yurchenko V."/>
            <person name="Lukes J."/>
        </authorList>
    </citation>
    <scope>NUCLEOTIDE SEQUENCE [LARGE SCALE GENOMIC DNA]</scope>
    <source>
        <strain evidence="3">H10</strain>
    </source>
</reference>
<name>A0A0M9FPJ6_LEPPY</name>
<dbReference type="EMBL" id="LGTL01000038">
    <property type="protein sequence ID" value="KPA73266.1"/>
    <property type="molecule type" value="Genomic_DNA"/>
</dbReference>
<dbReference type="Pfam" id="PF02854">
    <property type="entry name" value="MIF4G"/>
    <property type="match status" value="1"/>
</dbReference>
<protein>
    <recommendedName>
        <fullName evidence="2">MIF4G domain-containing protein</fullName>
    </recommendedName>
</protein>